<dbReference type="PRINTS" id="PR00099">
    <property type="entry name" value="CPSGATASE"/>
</dbReference>
<dbReference type="STRING" id="115783.SAMN02745119_02199"/>
<feature type="binding site" evidence="11">
    <location>
        <position position="239"/>
    </location>
    <ligand>
        <name>L-glutamine</name>
        <dbReference type="ChEBI" id="CHEBI:58359"/>
    </ligand>
</feature>
<dbReference type="InterPro" id="IPR006274">
    <property type="entry name" value="CarbamoylP_synth_ssu"/>
</dbReference>
<dbReference type="InterPro" id="IPR029062">
    <property type="entry name" value="Class_I_gatase-like"/>
</dbReference>
<keyword evidence="4 11" id="KW-0436">Ligase</keyword>
<dbReference type="Pfam" id="PF00988">
    <property type="entry name" value="CPSase_sm_chain"/>
    <property type="match status" value="1"/>
</dbReference>
<evidence type="ECO:0000313" key="14">
    <source>
        <dbReference type="Proteomes" id="UP000190102"/>
    </source>
</evidence>
<evidence type="ECO:0000256" key="10">
    <source>
        <dbReference type="ARBA" id="ARBA00049285"/>
    </source>
</evidence>
<dbReference type="SUPFAM" id="SSF52317">
    <property type="entry name" value="Class I glutamine amidotransferase-like"/>
    <property type="match status" value="1"/>
</dbReference>
<feature type="active site" description="Nucleophile" evidence="11">
    <location>
        <position position="264"/>
    </location>
</feature>
<dbReference type="NCBIfam" id="NF009475">
    <property type="entry name" value="PRK12838.1"/>
    <property type="match status" value="1"/>
</dbReference>
<dbReference type="InterPro" id="IPR035686">
    <property type="entry name" value="CPSase_GATase1"/>
</dbReference>
<evidence type="ECO:0000256" key="7">
    <source>
        <dbReference type="ARBA" id="ARBA00022962"/>
    </source>
</evidence>
<gene>
    <name evidence="11" type="primary">carA</name>
    <name evidence="13" type="ORF">SAMN02745119_02199</name>
</gene>
<keyword evidence="6 11" id="KW-0067">ATP-binding</keyword>
<dbReference type="PROSITE" id="PS51273">
    <property type="entry name" value="GATASE_TYPE_1"/>
    <property type="match status" value="1"/>
</dbReference>
<accession>A0A1T4Q0N8</accession>
<dbReference type="PRINTS" id="PR00097">
    <property type="entry name" value="ANTSNTHASEII"/>
</dbReference>
<dbReference type="PANTHER" id="PTHR43418:SF7">
    <property type="entry name" value="CARBAMOYL-PHOSPHATE SYNTHASE SMALL CHAIN"/>
    <property type="match status" value="1"/>
</dbReference>
<comment type="function">
    <text evidence="11">Small subunit of the glutamine-dependent carbamoyl phosphate synthetase (CPSase). CPSase catalyzes the formation of carbamoyl phosphate from the ammonia moiety of glutamine, carbonate, and phosphate donated by ATP, constituting the first step of 2 biosynthetic pathways, one leading to arginine and/or urea and the other to pyrimidine nucleotides. The small subunit (glutamine amidotransferase) binds and cleaves glutamine to supply the large subunit with the substrate ammonia.</text>
</comment>
<dbReference type="OrthoDB" id="9804328at2"/>
<evidence type="ECO:0000313" key="13">
    <source>
        <dbReference type="EMBL" id="SJZ97365.1"/>
    </source>
</evidence>
<dbReference type="GO" id="GO:0004359">
    <property type="term" value="F:glutaminase activity"/>
    <property type="evidence" value="ECO:0007669"/>
    <property type="project" value="RHEA"/>
</dbReference>
<dbReference type="Gene3D" id="3.40.50.880">
    <property type="match status" value="1"/>
</dbReference>
<feature type="binding site" evidence="11">
    <location>
        <position position="237"/>
    </location>
    <ligand>
        <name>L-glutamine</name>
        <dbReference type="ChEBI" id="CHEBI:58359"/>
    </ligand>
</feature>
<feature type="domain" description="Carbamoyl-phosphate synthase small subunit N-terminal" evidence="12">
    <location>
        <begin position="1"/>
        <end position="131"/>
    </location>
</feature>
<evidence type="ECO:0000256" key="6">
    <source>
        <dbReference type="ARBA" id="ARBA00022840"/>
    </source>
</evidence>
<reference evidence="14" key="1">
    <citation type="submission" date="2017-02" db="EMBL/GenBank/DDBJ databases">
        <authorList>
            <person name="Varghese N."/>
            <person name="Submissions S."/>
        </authorList>
    </citation>
    <scope>NUCLEOTIDE SEQUENCE [LARGE SCALE GENOMIC DNA]</scope>
    <source>
        <strain evidence="14">ATCC BAA-34</strain>
    </source>
</reference>
<evidence type="ECO:0000256" key="3">
    <source>
        <dbReference type="ARBA" id="ARBA00007800"/>
    </source>
</evidence>
<evidence type="ECO:0000256" key="11">
    <source>
        <dbReference type="HAMAP-Rule" id="MF_01209"/>
    </source>
</evidence>
<dbReference type="GO" id="GO:0006207">
    <property type="term" value="P:'de novo' pyrimidine nucleobase biosynthetic process"/>
    <property type="evidence" value="ECO:0007669"/>
    <property type="project" value="InterPro"/>
</dbReference>
<comment type="pathway">
    <text evidence="2 11">Amino-acid biosynthesis; L-arginine biosynthesis; carbamoyl phosphate from bicarbonate: step 1/1.</text>
</comment>
<evidence type="ECO:0000256" key="2">
    <source>
        <dbReference type="ARBA" id="ARBA00005077"/>
    </source>
</evidence>
<feature type="binding site" evidence="11">
    <location>
        <position position="306"/>
    </location>
    <ligand>
        <name>L-glutamine</name>
        <dbReference type="ChEBI" id="CHEBI:58359"/>
    </ligand>
</feature>
<keyword evidence="11" id="KW-0028">Amino-acid biosynthesis</keyword>
<evidence type="ECO:0000256" key="5">
    <source>
        <dbReference type="ARBA" id="ARBA00022741"/>
    </source>
</evidence>
<dbReference type="Proteomes" id="UP000190102">
    <property type="component" value="Unassembled WGS sequence"/>
</dbReference>
<dbReference type="InterPro" id="IPR050472">
    <property type="entry name" value="Anth_synth/Amidotransfase"/>
</dbReference>
<dbReference type="FunFam" id="3.50.30.20:FF:000001">
    <property type="entry name" value="Carbamoyl-phosphate synthase small chain"/>
    <property type="match status" value="1"/>
</dbReference>
<feature type="active site" evidence="11">
    <location>
        <position position="348"/>
    </location>
</feature>
<dbReference type="UniPathway" id="UPA00070">
    <property type="reaction ID" value="UER00115"/>
</dbReference>
<proteinExistence type="inferred from homology"/>
<dbReference type="GO" id="GO:0044205">
    <property type="term" value="P:'de novo' UMP biosynthetic process"/>
    <property type="evidence" value="ECO:0007669"/>
    <property type="project" value="UniProtKB-UniRule"/>
</dbReference>
<dbReference type="NCBIfam" id="TIGR01368">
    <property type="entry name" value="CPSaseIIsmall"/>
    <property type="match status" value="1"/>
</dbReference>
<evidence type="ECO:0000256" key="8">
    <source>
        <dbReference type="ARBA" id="ARBA00022975"/>
    </source>
</evidence>
<dbReference type="AlphaFoldDB" id="A0A1T4Q0N8"/>
<keyword evidence="11" id="KW-0055">Arginine biosynthesis</keyword>
<dbReference type="EC" id="6.3.5.5" evidence="11"/>
<comment type="pathway">
    <text evidence="1 11">Pyrimidine metabolism; UMP biosynthesis via de novo pathway; (S)-dihydroorotate from bicarbonate: step 1/3.</text>
</comment>
<organism evidence="13 14">
    <name type="scientific">Trichlorobacter thiogenes</name>
    <dbReference type="NCBI Taxonomy" id="115783"/>
    <lineage>
        <taxon>Bacteria</taxon>
        <taxon>Pseudomonadati</taxon>
        <taxon>Thermodesulfobacteriota</taxon>
        <taxon>Desulfuromonadia</taxon>
        <taxon>Geobacterales</taxon>
        <taxon>Geobacteraceae</taxon>
        <taxon>Trichlorobacter</taxon>
    </lineage>
</organism>
<dbReference type="PANTHER" id="PTHR43418">
    <property type="entry name" value="MULTIFUNCTIONAL TRYPTOPHAN BIOSYNTHESIS PROTEIN-RELATED"/>
    <property type="match status" value="1"/>
</dbReference>
<feature type="binding site" evidence="11">
    <location>
        <position position="309"/>
    </location>
    <ligand>
        <name>L-glutamine</name>
        <dbReference type="ChEBI" id="CHEBI:58359"/>
    </ligand>
</feature>
<evidence type="ECO:0000256" key="9">
    <source>
        <dbReference type="ARBA" id="ARBA00048816"/>
    </source>
</evidence>
<comment type="catalytic activity">
    <reaction evidence="10 11">
        <text>L-glutamine + H2O = L-glutamate + NH4(+)</text>
        <dbReference type="Rhea" id="RHEA:15889"/>
        <dbReference type="ChEBI" id="CHEBI:15377"/>
        <dbReference type="ChEBI" id="CHEBI:28938"/>
        <dbReference type="ChEBI" id="CHEBI:29985"/>
        <dbReference type="ChEBI" id="CHEBI:58359"/>
    </reaction>
</comment>
<evidence type="ECO:0000256" key="4">
    <source>
        <dbReference type="ARBA" id="ARBA00022598"/>
    </source>
</evidence>
<comment type="catalytic activity">
    <reaction evidence="9 11">
        <text>hydrogencarbonate + L-glutamine + 2 ATP + H2O = carbamoyl phosphate + L-glutamate + 2 ADP + phosphate + 2 H(+)</text>
        <dbReference type="Rhea" id="RHEA:18633"/>
        <dbReference type="ChEBI" id="CHEBI:15377"/>
        <dbReference type="ChEBI" id="CHEBI:15378"/>
        <dbReference type="ChEBI" id="CHEBI:17544"/>
        <dbReference type="ChEBI" id="CHEBI:29985"/>
        <dbReference type="ChEBI" id="CHEBI:30616"/>
        <dbReference type="ChEBI" id="CHEBI:43474"/>
        <dbReference type="ChEBI" id="CHEBI:58228"/>
        <dbReference type="ChEBI" id="CHEBI:58359"/>
        <dbReference type="ChEBI" id="CHEBI:456216"/>
        <dbReference type="EC" id="6.3.5.5"/>
    </reaction>
</comment>
<dbReference type="InterPro" id="IPR017926">
    <property type="entry name" value="GATASE"/>
</dbReference>
<dbReference type="GO" id="GO:0005524">
    <property type="term" value="F:ATP binding"/>
    <property type="evidence" value="ECO:0007669"/>
    <property type="project" value="UniProtKB-UniRule"/>
</dbReference>
<dbReference type="InterPro" id="IPR002474">
    <property type="entry name" value="CarbamoylP_synth_ssu_N"/>
</dbReference>
<dbReference type="RefSeq" id="WP_078790475.1">
    <property type="nucleotide sequence ID" value="NZ_FUWR01000011.1"/>
</dbReference>
<dbReference type="GO" id="GO:0006541">
    <property type="term" value="P:glutamine metabolic process"/>
    <property type="evidence" value="ECO:0007669"/>
    <property type="project" value="InterPro"/>
</dbReference>
<dbReference type="UniPathway" id="UPA00068">
    <property type="reaction ID" value="UER00171"/>
</dbReference>
<dbReference type="Gene3D" id="3.50.30.20">
    <property type="entry name" value="Carbamoyl-phosphate synthase small subunit, N-terminal domain"/>
    <property type="match status" value="1"/>
</dbReference>
<dbReference type="SUPFAM" id="SSF52021">
    <property type="entry name" value="Carbamoyl phosphate synthetase, small subunit N-terminal domain"/>
    <property type="match status" value="1"/>
</dbReference>
<feature type="active site" evidence="11">
    <location>
        <position position="350"/>
    </location>
</feature>
<dbReference type="EMBL" id="FUWR01000011">
    <property type="protein sequence ID" value="SJZ97365.1"/>
    <property type="molecule type" value="Genomic_DNA"/>
</dbReference>
<keyword evidence="8 11" id="KW-0665">Pyrimidine biosynthesis</keyword>
<keyword evidence="14" id="KW-1185">Reference proteome</keyword>
<dbReference type="Pfam" id="PF00117">
    <property type="entry name" value="GATase"/>
    <property type="match status" value="1"/>
</dbReference>
<name>A0A1T4Q0N8_9BACT</name>
<dbReference type="HAMAP" id="MF_01209">
    <property type="entry name" value="CPSase_S_chain"/>
    <property type="match status" value="1"/>
</dbReference>
<dbReference type="SMART" id="SM01097">
    <property type="entry name" value="CPSase_sm_chain"/>
    <property type="match status" value="1"/>
</dbReference>
<comment type="similarity">
    <text evidence="3 11">Belongs to the CarA family.</text>
</comment>
<dbReference type="GO" id="GO:0004088">
    <property type="term" value="F:carbamoyl-phosphate synthase (glutamine-hydrolyzing) activity"/>
    <property type="evidence" value="ECO:0007669"/>
    <property type="project" value="UniProtKB-UniRule"/>
</dbReference>
<dbReference type="CDD" id="cd01744">
    <property type="entry name" value="GATase1_CPSase"/>
    <property type="match status" value="1"/>
</dbReference>
<sequence>MKAILALADGRIFEGKSFGAGGEVTGEVVFNTAMTGYQEVLTDPSYKGQMVTMTYTQIGNTGINPEDIESRGLFLSGFIVREYLDFPSNFRSTMTLDAYLKENGVVGIHGLDTRALTRHLRDKGAQNGIISTVDFDHASLVAKAKALHSMAGLDLASGVSCDKPYHWTEGAWKLGEGYPQIDPATMKYKVVAYDFGIKYNILRCLVDAGCDVTVVPATFPAEEALAMNPDGIFLSNGPGDPEPLVAVQQEIRKFIGKKPIFGICLGHQLLGLALGGKTVKLPFGNHGSNLPVMDMSTRTVEITSQNHGFAVDLESLGDVACLGHENLNDQTVEGIRHCSLPIFSVQHHPEASPGPHDSQYLFGRFVELMEKEKQVQA</sequence>
<feature type="region of interest" description="CPSase" evidence="11">
    <location>
        <begin position="1"/>
        <end position="188"/>
    </location>
</feature>
<feature type="binding site" evidence="11">
    <location>
        <position position="45"/>
    </location>
    <ligand>
        <name>L-glutamine</name>
        <dbReference type="ChEBI" id="CHEBI:58359"/>
    </ligand>
</feature>
<feature type="binding site" evidence="11">
    <location>
        <position position="265"/>
    </location>
    <ligand>
        <name>L-glutamine</name>
        <dbReference type="ChEBI" id="CHEBI:58359"/>
    </ligand>
</feature>
<evidence type="ECO:0000256" key="1">
    <source>
        <dbReference type="ARBA" id="ARBA00004812"/>
    </source>
</evidence>
<feature type="binding site" evidence="11">
    <location>
        <position position="308"/>
    </location>
    <ligand>
        <name>L-glutamine</name>
        <dbReference type="ChEBI" id="CHEBI:58359"/>
    </ligand>
</feature>
<feature type="binding site" evidence="11">
    <location>
        <position position="268"/>
    </location>
    <ligand>
        <name>L-glutamine</name>
        <dbReference type="ChEBI" id="CHEBI:58359"/>
    </ligand>
</feature>
<comment type="subunit">
    <text evidence="11">Composed of two chains; the small (or glutamine) chain promotes the hydrolysis of glutamine to ammonia, which is used by the large (or ammonia) chain to synthesize carbamoyl phosphate. Tetramer of heterodimers (alpha,beta)4.</text>
</comment>
<keyword evidence="7 11" id="KW-0315">Glutamine amidotransferase</keyword>
<protein>
    <recommendedName>
        <fullName evidence="11">Carbamoyl phosphate synthase small chain</fullName>
        <ecNumber evidence="11">6.3.5.5</ecNumber>
    </recommendedName>
    <alternativeName>
        <fullName evidence="11">Carbamoyl phosphate synthetase glutamine chain</fullName>
    </alternativeName>
</protein>
<dbReference type="InterPro" id="IPR036480">
    <property type="entry name" value="CarbP_synth_ssu_N_sf"/>
</dbReference>
<evidence type="ECO:0000259" key="12">
    <source>
        <dbReference type="SMART" id="SM01097"/>
    </source>
</evidence>
<keyword evidence="5 11" id="KW-0547">Nucleotide-binding</keyword>
<dbReference type="GO" id="GO:0006526">
    <property type="term" value="P:L-arginine biosynthetic process"/>
    <property type="evidence" value="ECO:0007669"/>
    <property type="project" value="UniProtKB-UniRule"/>
</dbReference>
<dbReference type="PRINTS" id="PR00096">
    <property type="entry name" value="GATASE"/>
</dbReference>